<comment type="caution">
    <text evidence="2">The sequence shown here is derived from an EMBL/GenBank/DDBJ whole genome shotgun (WGS) entry which is preliminary data.</text>
</comment>
<dbReference type="Pfam" id="PF04248">
    <property type="entry name" value="NTP_transf_9"/>
    <property type="match status" value="1"/>
</dbReference>
<organism evidence="2 3">
    <name type="scientific">Methylorubrum rhodesianum</name>
    <dbReference type="NCBI Taxonomy" id="29427"/>
    <lineage>
        <taxon>Bacteria</taxon>
        <taxon>Pseudomonadati</taxon>
        <taxon>Pseudomonadota</taxon>
        <taxon>Alphaproteobacteria</taxon>
        <taxon>Hyphomicrobiales</taxon>
        <taxon>Methylobacteriaceae</taxon>
        <taxon>Methylorubrum</taxon>
    </lineage>
</organism>
<protein>
    <submittedName>
        <fullName evidence="2">DUF427 domain-containing protein</fullName>
    </submittedName>
</protein>
<dbReference type="PANTHER" id="PTHR34310">
    <property type="entry name" value="DUF427 DOMAIN PROTEIN (AFU_ORTHOLOGUE AFUA_3G02220)"/>
    <property type="match status" value="1"/>
</dbReference>
<feature type="domain" description="DUF427" evidence="1">
    <location>
        <begin position="19"/>
        <end position="111"/>
    </location>
</feature>
<accession>A0ABU9Z4Z5</accession>
<dbReference type="InterPro" id="IPR007361">
    <property type="entry name" value="DUF427"/>
</dbReference>
<evidence type="ECO:0000259" key="1">
    <source>
        <dbReference type="Pfam" id="PF04248"/>
    </source>
</evidence>
<proteinExistence type="predicted"/>
<dbReference type="Proteomes" id="UP001404845">
    <property type="component" value="Unassembled WGS sequence"/>
</dbReference>
<evidence type="ECO:0000313" key="3">
    <source>
        <dbReference type="Proteomes" id="UP001404845"/>
    </source>
</evidence>
<gene>
    <name evidence="2" type="ORF">PUR21_01770</name>
</gene>
<keyword evidence="3" id="KW-1185">Reference proteome</keyword>
<dbReference type="Gene3D" id="2.170.150.40">
    <property type="entry name" value="Domain of unknown function (DUF427)"/>
    <property type="match status" value="1"/>
</dbReference>
<dbReference type="InterPro" id="IPR038694">
    <property type="entry name" value="DUF427_sf"/>
</dbReference>
<name>A0ABU9Z4Z5_9HYPH</name>
<dbReference type="EMBL" id="JAQYXL010000001">
    <property type="protein sequence ID" value="MEN3226411.1"/>
    <property type="molecule type" value="Genomic_DNA"/>
</dbReference>
<dbReference type="PANTHER" id="PTHR34310:SF9">
    <property type="entry name" value="BLR5716 PROTEIN"/>
    <property type="match status" value="1"/>
</dbReference>
<dbReference type="RefSeq" id="WP_200672048.1">
    <property type="nucleotide sequence ID" value="NZ_JACWCW010000106.1"/>
</dbReference>
<reference evidence="2 3" key="1">
    <citation type="journal article" date="2023" name="PLoS ONE">
        <title>Complete genome assembly of Hawai'i environmental nontuberculous mycobacteria reveals unexpected co-isolation with methylobacteria.</title>
        <authorList>
            <person name="Hendrix J."/>
            <person name="Epperson L.E."/>
            <person name="Tong E.I."/>
            <person name="Chan Y.L."/>
            <person name="Hasan N.A."/>
            <person name="Dawrs S.N."/>
            <person name="Norton G.J."/>
            <person name="Virdi R."/>
            <person name="Crooks J.L."/>
            <person name="Chan E.D."/>
            <person name="Honda J.R."/>
            <person name="Strong M."/>
        </authorList>
    </citation>
    <scope>NUCLEOTIDE SEQUENCE [LARGE SCALE GENOMIC DNA]</scope>
    <source>
        <strain evidence="2 3">NJH_HI01</strain>
    </source>
</reference>
<evidence type="ECO:0000313" key="2">
    <source>
        <dbReference type="EMBL" id="MEN3226411.1"/>
    </source>
</evidence>
<sequence>MKEPGPAHPITITPHPGPVRIRLGGRVVAETRQALELREAGYGPVLYIPQKDVGPGLLNLNPRRSYCPYKGEASYFDLSADGAPRAAAAWSYENPYPAVARIRGHVAFYPDRVDAIEA</sequence>